<sequence length="126" mass="13529">MSNLARRGPVGLKPDGPTAADRAAGRAHMARVAQLPCIICGARPVEVHHCISGRFGQRRVSDFDTIPLCARHHREGPFSIHGNKALWVATNGPDTDFLPRVAALLADHDMGAVEMIEAAFGQGDEK</sequence>
<gene>
    <name evidence="2" type="ORF">DRW48_10295</name>
</gene>
<proteinExistence type="predicted"/>
<dbReference type="EMBL" id="CP030918">
    <property type="protein sequence ID" value="AXC50028.1"/>
    <property type="molecule type" value="Genomic_DNA"/>
</dbReference>
<feature type="region of interest" description="Disordered" evidence="1">
    <location>
        <begin position="1"/>
        <end position="22"/>
    </location>
</feature>
<dbReference type="InterPro" id="IPR010373">
    <property type="entry name" value="DUF968"/>
</dbReference>
<dbReference type="RefSeq" id="WP_114076347.1">
    <property type="nucleotide sequence ID" value="NZ_CP030918.1"/>
</dbReference>
<organism evidence="2 3">
    <name type="scientific">Paracoccus suum</name>
    <dbReference type="NCBI Taxonomy" id="2259340"/>
    <lineage>
        <taxon>Bacteria</taxon>
        <taxon>Pseudomonadati</taxon>
        <taxon>Pseudomonadota</taxon>
        <taxon>Alphaproteobacteria</taxon>
        <taxon>Rhodobacterales</taxon>
        <taxon>Paracoccaceae</taxon>
        <taxon>Paracoccus</taxon>
    </lineage>
</organism>
<protein>
    <submittedName>
        <fullName evidence="2">DUF968 domain-containing protein</fullName>
    </submittedName>
</protein>
<dbReference type="OrthoDB" id="8278054at2"/>
<keyword evidence="3" id="KW-1185">Reference proteome</keyword>
<dbReference type="Gene3D" id="3.30.40.190">
    <property type="match status" value="1"/>
</dbReference>
<evidence type="ECO:0000313" key="3">
    <source>
        <dbReference type="Proteomes" id="UP000252023"/>
    </source>
</evidence>
<dbReference type="AlphaFoldDB" id="A0A344PKX3"/>
<accession>A0A344PKX3</accession>
<name>A0A344PKX3_9RHOB</name>
<reference evidence="3" key="1">
    <citation type="submission" date="2018-07" db="EMBL/GenBank/DDBJ databases">
        <title>Genome sequencing of Paracoccus sp. SC2-6.</title>
        <authorList>
            <person name="Heo J."/>
            <person name="Kim S.-J."/>
            <person name="Kwon S.-W."/>
        </authorList>
    </citation>
    <scope>NUCLEOTIDE SEQUENCE [LARGE SCALE GENOMIC DNA]</scope>
    <source>
        <strain evidence="3">SC2-6</strain>
    </source>
</reference>
<dbReference type="Proteomes" id="UP000252023">
    <property type="component" value="Chromosome"/>
</dbReference>
<evidence type="ECO:0000313" key="2">
    <source>
        <dbReference type="EMBL" id="AXC50028.1"/>
    </source>
</evidence>
<evidence type="ECO:0000256" key="1">
    <source>
        <dbReference type="SAM" id="MobiDB-lite"/>
    </source>
</evidence>
<dbReference type="KEGG" id="pars:DRW48_10295"/>
<dbReference type="Pfam" id="PF06147">
    <property type="entry name" value="DUF968"/>
    <property type="match status" value="1"/>
</dbReference>